<organism evidence="4 5">
    <name type="scientific">Candidatus Kerfeldbacteria bacterium CG15_BIG_FIL_POST_REV_8_21_14_020_45_12</name>
    <dbReference type="NCBI Taxonomy" id="2014247"/>
    <lineage>
        <taxon>Bacteria</taxon>
        <taxon>Candidatus Kerfeldiibacteriota</taxon>
    </lineage>
</organism>
<dbReference type="PANTHER" id="PTHR42208">
    <property type="entry name" value="HEAVY METAL TRANSPORTER-RELATED"/>
    <property type="match status" value="1"/>
</dbReference>
<feature type="transmembrane region" description="Helical" evidence="1">
    <location>
        <begin position="280"/>
        <end position="299"/>
    </location>
</feature>
<dbReference type="Pfam" id="PF00403">
    <property type="entry name" value="HMA"/>
    <property type="match status" value="1"/>
</dbReference>
<sequence>MAKTYLFHVKGTTCTSCEVVIEREVRELDGVLGVDVSHAKGVVAITMKKGHPIHAAQLESLLGTHGYQFSKKEKELPPQPWNWGRIATIVGIVALTYFILSKAGFLTYSPTIDGGKGLAGVFLIGLIASVSSCTAVLGGLLVAVSASSAKQNQNKSLRERMRPHILFNAGRLIGFLFFGAIIGLVGSLIQLSIGFNGLLILIVALLMIGLGVNLLGIVPRGVSVIRPPKWLTHKIHDLSTSHHPHVPFALGALTFFLPCGFTQAMQLYALSLGDMKSSALLMGVFALGTLPALLGIGAITSSATGERLKKITAVAGVLVITLGISNVQNSFALLDWHPFAFTGQSYTVDASAPTMVGGEQLIQMEVSERGLYIPDELTVVEGIPVRWEIFGADFMGCADSLIMREFGINTHLDPGSNTVTFTPTQTGRFTYSCSMGMIRGTMYVIPQETL</sequence>
<dbReference type="SUPFAM" id="SSF49503">
    <property type="entry name" value="Cupredoxins"/>
    <property type="match status" value="1"/>
</dbReference>
<feature type="transmembrane region" description="Helical" evidence="1">
    <location>
        <begin position="81"/>
        <end position="100"/>
    </location>
</feature>
<feature type="transmembrane region" description="Helical" evidence="1">
    <location>
        <begin position="195"/>
        <end position="218"/>
    </location>
</feature>
<feature type="transmembrane region" description="Helical" evidence="1">
    <location>
        <begin position="248"/>
        <end position="268"/>
    </location>
</feature>
<gene>
    <name evidence="4" type="ORF">COW24_05235</name>
</gene>
<comment type="caution">
    <text evidence="4">The sequence shown here is derived from an EMBL/GenBank/DDBJ whole genome shotgun (WGS) entry which is preliminary data.</text>
</comment>
<feature type="transmembrane region" description="Helical" evidence="1">
    <location>
        <begin position="311"/>
        <end position="328"/>
    </location>
</feature>
<dbReference type="Pfam" id="PF13386">
    <property type="entry name" value="DsbD_2"/>
    <property type="match status" value="1"/>
</dbReference>
<reference evidence="4 5" key="1">
    <citation type="submission" date="2017-09" db="EMBL/GenBank/DDBJ databases">
        <title>Depth-based differentiation of microbial function through sediment-hosted aquifers and enrichment of novel symbionts in the deep terrestrial subsurface.</title>
        <authorList>
            <person name="Probst A.J."/>
            <person name="Ladd B."/>
            <person name="Jarett J.K."/>
            <person name="Geller-Mcgrath D.E."/>
            <person name="Sieber C.M."/>
            <person name="Emerson J.B."/>
            <person name="Anantharaman K."/>
            <person name="Thomas B.C."/>
            <person name="Malmstrom R."/>
            <person name="Stieglmeier M."/>
            <person name="Klingl A."/>
            <person name="Woyke T."/>
            <person name="Ryan C.M."/>
            <person name="Banfield J.F."/>
        </authorList>
    </citation>
    <scope>NUCLEOTIDE SEQUENCE [LARGE SCALE GENOMIC DNA]</scope>
    <source>
        <strain evidence="4">CG15_BIG_FIL_POST_REV_8_21_14_020_45_12</strain>
    </source>
</reference>
<dbReference type="CDD" id="cd00371">
    <property type="entry name" value="HMA"/>
    <property type="match status" value="1"/>
</dbReference>
<keyword evidence="1" id="KW-1133">Transmembrane helix</keyword>
<keyword evidence="1" id="KW-0472">Membrane</keyword>
<protein>
    <submittedName>
        <fullName evidence="4">Uncharacterized protein</fullName>
    </submittedName>
</protein>
<proteinExistence type="predicted"/>
<dbReference type="GO" id="GO:0046872">
    <property type="term" value="F:metal ion binding"/>
    <property type="evidence" value="ECO:0007669"/>
    <property type="project" value="InterPro"/>
</dbReference>
<dbReference type="InterPro" id="IPR036163">
    <property type="entry name" value="HMA_dom_sf"/>
</dbReference>
<dbReference type="InterPro" id="IPR006121">
    <property type="entry name" value="HMA_dom"/>
</dbReference>
<name>A0A2M7H2K9_9BACT</name>
<dbReference type="InterPro" id="IPR039447">
    <property type="entry name" value="UreH-like_TM_dom"/>
</dbReference>
<evidence type="ECO:0000313" key="4">
    <source>
        <dbReference type="EMBL" id="PIW36460.1"/>
    </source>
</evidence>
<dbReference type="AlphaFoldDB" id="A0A2M7H2K9"/>
<dbReference type="PANTHER" id="PTHR42208:SF1">
    <property type="entry name" value="HEAVY METAL TRANSPORTER"/>
    <property type="match status" value="1"/>
</dbReference>
<dbReference type="EMBL" id="PFGC01000052">
    <property type="protein sequence ID" value="PIW36460.1"/>
    <property type="molecule type" value="Genomic_DNA"/>
</dbReference>
<keyword evidence="1" id="KW-0812">Transmembrane</keyword>
<feature type="domain" description="HMA" evidence="2">
    <location>
        <begin position="7"/>
        <end position="48"/>
    </location>
</feature>
<dbReference type="Proteomes" id="UP000230292">
    <property type="component" value="Unassembled WGS sequence"/>
</dbReference>
<feature type="transmembrane region" description="Helical" evidence="1">
    <location>
        <begin position="120"/>
        <end position="144"/>
    </location>
</feature>
<evidence type="ECO:0000259" key="2">
    <source>
        <dbReference type="Pfam" id="PF00403"/>
    </source>
</evidence>
<accession>A0A2M7H2K9</accession>
<evidence type="ECO:0000259" key="3">
    <source>
        <dbReference type="Pfam" id="PF13386"/>
    </source>
</evidence>
<evidence type="ECO:0000313" key="5">
    <source>
        <dbReference type="Proteomes" id="UP000230292"/>
    </source>
</evidence>
<feature type="transmembrane region" description="Helical" evidence="1">
    <location>
        <begin position="165"/>
        <end position="189"/>
    </location>
</feature>
<dbReference type="InterPro" id="IPR008972">
    <property type="entry name" value="Cupredoxin"/>
</dbReference>
<dbReference type="SUPFAM" id="SSF55008">
    <property type="entry name" value="HMA, heavy metal-associated domain"/>
    <property type="match status" value="1"/>
</dbReference>
<feature type="domain" description="Urease accessory protein UreH-like transmembrane" evidence="3">
    <location>
        <begin position="121"/>
        <end position="324"/>
    </location>
</feature>
<dbReference type="Gene3D" id="3.30.70.100">
    <property type="match status" value="1"/>
</dbReference>
<evidence type="ECO:0000256" key="1">
    <source>
        <dbReference type="SAM" id="Phobius"/>
    </source>
</evidence>
<dbReference type="Gene3D" id="2.60.40.420">
    <property type="entry name" value="Cupredoxins - blue copper proteins"/>
    <property type="match status" value="1"/>
</dbReference>